<evidence type="ECO:0000313" key="4">
    <source>
        <dbReference type="Proteomes" id="UP000037923"/>
    </source>
</evidence>
<evidence type="ECO:0000256" key="1">
    <source>
        <dbReference type="SAM" id="MobiDB-lite"/>
    </source>
</evidence>
<keyword evidence="2" id="KW-0472">Membrane</keyword>
<dbReference type="GeneID" id="26901885"/>
<dbReference type="VEuPathDB" id="TriTrypDB:LpyrH10_02_5640"/>
<dbReference type="EMBL" id="LGTL01000002">
    <property type="protein sequence ID" value="KPA85238.1"/>
    <property type="molecule type" value="Genomic_DNA"/>
</dbReference>
<keyword evidence="2" id="KW-1133">Transmembrane helix</keyword>
<dbReference type="InterPro" id="IPR036259">
    <property type="entry name" value="MFS_trans_sf"/>
</dbReference>
<accession>A0A0N0VHJ7</accession>
<dbReference type="SUPFAM" id="SSF103473">
    <property type="entry name" value="MFS general substrate transporter"/>
    <property type="match status" value="1"/>
</dbReference>
<evidence type="ECO:0000313" key="3">
    <source>
        <dbReference type="EMBL" id="KPA85238.1"/>
    </source>
</evidence>
<comment type="caution">
    <text evidence="3">The sequence shown here is derived from an EMBL/GenBank/DDBJ whole genome shotgun (WGS) entry which is preliminary data.</text>
</comment>
<proteinExistence type="predicted"/>
<dbReference type="AlphaFoldDB" id="A0A0N0VHJ7"/>
<dbReference type="Proteomes" id="UP000037923">
    <property type="component" value="Unassembled WGS sequence"/>
</dbReference>
<dbReference type="RefSeq" id="XP_015663677.1">
    <property type="nucleotide sequence ID" value="XM_015798157.1"/>
</dbReference>
<keyword evidence="4" id="KW-1185">Reference proteome</keyword>
<feature type="transmembrane region" description="Helical" evidence="2">
    <location>
        <begin position="98"/>
        <end position="117"/>
    </location>
</feature>
<sequence>MSHAASLLSSPHSPYERAPSPFSFVQTVETSPVEEARAPSTFLSAPPPEPPFSARGGAAEVDPLDVRLIPVAFTATYWCGLAVLYAFGGYVIAMSPTWRGPVIIWAALILFVVFSLWRHLPAEKQRVQKLADEIVSQRCGGYYALAEKRALPAETEMTELSTLRHPRPRSAPTPVYAAVA</sequence>
<dbReference type="OrthoDB" id="258333at2759"/>
<gene>
    <name evidence="3" type="ORF">ABB37_01590</name>
</gene>
<keyword evidence="2" id="KW-0812">Transmembrane</keyword>
<feature type="transmembrane region" description="Helical" evidence="2">
    <location>
        <begin position="68"/>
        <end position="92"/>
    </location>
</feature>
<feature type="compositionally biased region" description="Low complexity" evidence="1">
    <location>
        <begin position="1"/>
        <end position="13"/>
    </location>
</feature>
<dbReference type="OMA" id="YVIAMSP"/>
<name>A0A0N0VHJ7_LEPPY</name>
<feature type="region of interest" description="Disordered" evidence="1">
    <location>
        <begin position="1"/>
        <end position="20"/>
    </location>
</feature>
<reference evidence="3 4" key="1">
    <citation type="submission" date="2015-07" db="EMBL/GenBank/DDBJ databases">
        <title>High-quality genome of monoxenous trypanosomatid Leptomonas pyrrhocoris.</title>
        <authorList>
            <person name="Flegontov P."/>
            <person name="Butenko A."/>
            <person name="Firsov S."/>
            <person name="Vlcek C."/>
            <person name="Logacheva M.D."/>
            <person name="Field M."/>
            <person name="Filatov D."/>
            <person name="Flegontova O."/>
            <person name="Gerasimov E."/>
            <person name="Jackson A.P."/>
            <person name="Kelly S."/>
            <person name="Opperdoes F."/>
            <person name="O'Reilly A."/>
            <person name="Votypka J."/>
            <person name="Yurchenko V."/>
            <person name="Lukes J."/>
        </authorList>
    </citation>
    <scope>NUCLEOTIDE SEQUENCE [LARGE SCALE GENOMIC DNA]</scope>
    <source>
        <strain evidence="3">H10</strain>
    </source>
</reference>
<organism evidence="3 4">
    <name type="scientific">Leptomonas pyrrhocoris</name>
    <name type="common">Firebug parasite</name>
    <dbReference type="NCBI Taxonomy" id="157538"/>
    <lineage>
        <taxon>Eukaryota</taxon>
        <taxon>Discoba</taxon>
        <taxon>Euglenozoa</taxon>
        <taxon>Kinetoplastea</taxon>
        <taxon>Metakinetoplastina</taxon>
        <taxon>Trypanosomatida</taxon>
        <taxon>Trypanosomatidae</taxon>
        <taxon>Leishmaniinae</taxon>
        <taxon>Leptomonas</taxon>
    </lineage>
</organism>
<protein>
    <submittedName>
        <fullName evidence="3">Unspecified product</fullName>
    </submittedName>
</protein>
<evidence type="ECO:0000256" key="2">
    <source>
        <dbReference type="SAM" id="Phobius"/>
    </source>
</evidence>